<dbReference type="RefSeq" id="WP_295574633.1">
    <property type="nucleotide sequence ID" value="NZ_FLQR01000006.1"/>
</dbReference>
<reference evidence="2" key="1">
    <citation type="submission" date="2016-03" db="EMBL/GenBank/DDBJ databases">
        <authorList>
            <person name="Ploux O."/>
        </authorList>
    </citation>
    <scope>NUCLEOTIDE SEQUENCE</scope>
    <source>
        <strain evidence="2">UC1</strain>
    </source>
</reference>
<evidence type="ECO:0000313" key="2">
    <source>
        <dbReference type="EMBL" id="SBS71625.1"/>
    </source>
</evidence>
<organism evidence="2">
    <name type="scientific">uncultured Microbacterium sp</name>
    <dbReference type="NCBI Taxonomy" id="191216"/>
    <lineage>
        <taxon>Bacteria</taxon>
        <taxon>Bacillati</taxon>
        <taxon>Actinomycetota</taxon>
        <taxon>Actinomycetes</taxon>
        <taxon>Micrococcales</taxon>
        <taxon>Microbacteriaceae</taxon>
        <taxon>Microbacterium</taxon>
        <taxon>environmental samples</taxon>
    </lineage>
</organism>
<feature type="compositionally biased region" description="Polar residues" evidence="1">
    <location>
        <begin position="31"/>
        <end position="42"/>
    </location>
</feature>
<sequence length="100" mass="10349">MDHDTPEGMIDGDPAGGWESGDVADQETSEQNDAAMGQTSLADSGLPTETADRQEADPGQAGGEGVLAPDGVQVSDQFVESAEVQQGLDPDMVTDEQADR</sequence>
<feature type="region of interest" description="Disordered" evidence="1">
    <location>
        <begin position="1"/>
        <end position="100"/>
    </location>
</feature>
<dbReference type="EMBL" id="FLQR01000006">
    <property type="protein sequence ID" value="SBS71625.1"/>
    <property type="molecule type" value="Genomic_DNA"/>
</dbReference>
<accession>A0A1Y5NZ31</accession>
<name>A0A1Y5NZ31_9MICO</name>
<gene>
    <name evidence="2" type="ORF">MIPYR_20113</name>
</gene>
<evidence type="ECO:0000256" key="1">
    <source>
        <dbReference type="SAM" id="MobiDB-lite"/>
    </source>
</evidence>
<proteinExistence type="predicted"/>
<protein>
    <submittedName>
        <fullName evidence="2">Uncharacterized protein</fullName>
    </submittedName>
</protein>
<dbReference type="AlphaFoldDB" id="A0A1Y5NZ31"/>